<evidence type="ECO:0000256" key="2">
    <source>
        <dbReference type="ARBA" id="ARBA00022448"/>
    </source>
</evidence>
<keyword evidence="3 7" id="KW-0812">Transmembrane</keyword>
<dbReference type="FunFam" id="1.20.1250.20:FF:000068">
    <property type="entry name" value="MFS general substrate transporter"/>
    <property type="match status" value="1"/>
</dbReference>
<keyword evidence="10" id="KW-1185">Reference proteome</keyword>
<dbReference type="AlphaFoldDB" id="A0A0A2IUQ6"/>
<feature type="region of interest" description="Disordered" evidence="6">
    <location>
        <begin position="1"/>
        <end position="35"/>
    </location>
</feature>
<sequence>MAFESEKRTESRSSDPERIIDSKDPLAAAGFEDPDAGLSDEERAAIDRKLLWQLDIRLVPWLSLLYLVSFLDRTNIGNAKLVGLQTDLNMTSAQYNATLTIFFVSYSVFEPATNVLLKRLRPSIFIPLIMMAWGICMTCMGFVKNYHGLMAVRWFLGLSEAGLFPGVGYFLSCWYKRSEFGVRMAIFFSAAALAGSFGGLLAAAIAKMDGVAGKPGWSWIFILEGLLTFVIGIASFWCVYDFPDQARFLSDIDRKRVLRRLAMDQQSSAEHEEFKMEYFWSSLKDWKTYTGAVIYMGADGSLYAFSLFVPTIISELLLSVPPYAAAAVLTVTVGFIADRTRQRGLCNIAVSFLGMIGFAMLLGCESAGARYAGTFLGAMGIYPAIANTISWTSNNTEGVYKRGVSLGFIIGWGNLNGIVSSNIYRDDDKPRYYPGHGVVLGYLVLFLFGGSVVQYLLLRRENGKRRRGERDHWIEGLDQNQIELLGDKRPDFIYTL</sequence>
<gene>
    <name evidence="9" type="ORF">PEX2_017920</name>
</gene>
<dbReference type="PhylomeDB" id="A0A0A2IUQ6"/>
<evidence type="ECO:0000259" key="8">
    <source>
        <dbReference type="PROSITE" id="PS50850"/>
    </source>
</evidence>
<evidence type="ECO:0000256" key="7">
    <source>
        <dbReference type="SAM" id="Phobius"/>
    </source>
</evidence>
<feature type="transmembrane region" description="Helical" evidence="7">
    <location>
        <begin position="403"/>
        <end position="424"/>
    </location>
</feature>
<dbReference type="VEuPathDB" id="FungiDB:PEXP_065370"/>
<dbReference type="Pfam" id="PF07690">
    <property type="entry name" value="MFS_1"/>
    <property type="match status" value="1"/>
</dbReference>
<dbReference type="OrthoDB" id="2962993at2759"/>
<keyword evidence="2" id="KW-0813">Transport</keyword>
<keyword evidence="4 7" id="KW-1133">Transmembrane helix</keyword>
<dbReference type="HOGENOM" id="CLU_001265_0_1_1"/>
<protein>
    <submittedName>
        <fullName evidence="9">Major facilitator superfamily domain, general substrate transporter</fullName>
    </submittedName>
</protein>
<feature type="transmembrane region" description="Helical" evidence="7">
    <location>
        <begin position="292"/>
        <end position="313"/>
    </location>
</feature>
<feature type="transmembrane region" description="Helical" evidence="7">
    <location>
        <begin position="217"/>
        <end position="240"/>
    </location>
</feature>
<evidence type="ECO:0000256" key="6">
    <source>
        <dbReference type="SAM" id="MobiDB-lite"/>
    </source>
</evidence>
<dbReference type="GeneID" id="27674486"/>
<evidence type="ECO:0000313" key="10">
    <source>
        <dbReference type="Proteomes" id="UP000030143"/>
    </source>
</evidence>
<feature type="transmembrane region" description="Helical" evidence="7">
    <location>
        <begin position="319"/>
        <end position="337"/>
    </location>
</feature>
<evidence type="ECO:0000313" key="9">
    <source>
        <dbReference type="EMBL" id="KGO62385.1"/>
    </source>
</evidence>
<proteinExistence type="predicted"/>
<dbReference type="GO" id="GO:0022857">
    <property type="term" value="F:transmembrane transporter activity"/>
    <property type="evidence" value="ECO:0007669"/>
    <property type="project" value="InterPro"/>
</dbReference>
<dbReference type="STRING" id="27334.A0A0A2IUQ6"/>
<dbReference type="FunFam" id="1.20.1250.20:FF:000034">
    <property type="entry name" value="MFS general substrate transporter"/>
    <property type="match status" value="1"/>
</dbReference>
<feature type="transmembrane region" description="Helical" evidence="7">
    <location>
        <begin position="186"/>
        <end position="205"/>
    </location>
</feature>
<feature type="transmembrane region" description="Helical" evidence="7">
    <location>
        <begin position="344"/>
        <end position="363"/>
    </location>
</feature>
<evidence type="ECO:0000256" key="1">
    <source>
        <dbReference type="ARBA" id="ARBA00004141"/>
    </source>
</evidence>
<dbReference type="PROSITE" id="PS50850">
    <property type="entry name" value="MFS"/>
    <property type="match status" value="1"/>
</dbReference>
<dbReference type="InterPro" id="IPR036259">
    <property type="entry name" value="MFS_trans_sf"/>
</dbReference>
<feature type="transmembrane region" description="Helical" evidence="7">
    <location>
        <begin position="369"/>
        <end position="391"/>
    </location>
</feature>
<name>A0A0A2IUQ6_PENEN</name>
<dbReference type="PANTHER" id="PTHR43791:SF19">
    <property type="entry name" value="TRANSPORTER, PUTATIVE (AFU_ORTHOLOGUE AFUA_1G01812)-RELATED"/>
    <property type="match status" value="1"/>
</dbReference>
<feature type="compositionally biased region" description="Basic and acidic residues" evidence="6">
    <location>
        <begin position="1"/>
        <end position="24"/>
    </location>
</feature>
<dbReference type="InterPro" id="IPR020846">
    <property type="entry name" value="MFS_dom"/>
</dbReference>
<dbReference type="SUPFAM" id="SSF103473">
    <property type="entry name" value="MFS general substrate transporter"/>
    <property type="match status" value="1"/>
</dbReference>
<organism evidence="9 10">
    <name type="scientific">Penicillium expansum</name>
    <name type="common">Blue mold rot fungus</name>
    <dbReference type="NCBI Taxonomy" id="27334"/>
    <lineage>
        <taxon>Eukaryota</taxon>
        <taxon>Fungi</taxon>
        <taxon>Dikarya</taxon>
        <taxon>Ascomycota</taxon>
        <taxon>Pezizomycotina</taxon>
        <taxon>Eurotiomycetes</taxon>
        <taxon>Eurotiomycetidae</taxon>
        <taxon>Eurotiales</taxon>
        <taxon>Aspergillaceae</taxon>
        <taxon>Penicillium</taxon>
    </lineage>
</organism>
<keyword evidence="5 7" id="KW-0472">Membrane</keyword>
<dbReference type="EMBL" id="JQFZ01000021">
    <property type="protein sequence ID" value="KGO62385.1"/>
    <property type="molecule type" value="Genomic_DNA"/>
</dbReference>
<dbReference type="GO" id="GO:0016020">
    <property type="term" value="C:membrane"/>
    <property type="evidence" value="ECO:0007669"/>
    <property type="project" value="UniProtKB-SubCell"/>
</dbReference>
<feature type="transmembrane region" description="Helical" evidence="7">
    <location>
        <begin position="155"/>
        <end position="174"/>
    </location>
</feature>
<accession>A0A0A2IUQ6</accession>
<dbReference type="InterPro" id="IPR011701">
    <property type="entry name" value="MFS"/>
</dbReference>
<feature type="domain" description="Major facilitator superfamily (MFS) profile" evidence="8">
    <location>
        <begin position="58"/>
        <end position="496"/>
    </location>
</feature>
<feature type="transmembrane region" description="Helical" evidence="7">
    <location>
        <begin position="124"/>
        <end position="143"/>
    </location>
</feature>
<comment type="caution">
    <text evidence="9">The sequence shown here is derived from an EMBL/GenBank/DDBJ whole genome shotgun (WGS) entry which is preliminary data.</text>
</comment>
<dbReference type="PANTHER" id="PTHR43791">
    <property type="entry name" value="PERMEASE-RELATED"/>
    <property type="match status" value="1"/>
</dbReference>
<dbReference type="RefSeq" id="XP_016602954.1">
    <property type="nucleotide sequence ID" value="XM_016739067.1"/>
</dbReference>
<comment type="subcellular location">
    <subcellularLocation>
        <location evidence="1">Membrane</location>
        <topology evidence="1">Multi-pass membrane protein</topology>
    </subcellularLocation>
</comment>
<evidence type="ECO:0000256" key="5">
    <source>
        <dbReference type="ARBA" id="ARBA00023136"/>
    </source>
</evidence>
<evidence type="ECO:0000256" key="3">
    <source>
        <dbReference type="ARBA" id="ARBA00022692"/>
    </source>
</evidence>
<dbReference type="Proteomes" id="UP000030143">
    <property type="component" value="Unassembled WGS sequence"/>
</dbReference>
<evidence type="ECO:0000256" key="4">
    <source>
        <dbReference type="ARBA" id="ARBA00022989"/>
    </source>
</evidence>
<feature type="transmembrane region" description="Helical" evidence="7">
    <location>
        <begin position="436"/>
        <end position="458"/>
    </location>
</feature>
<dbReference type="Gene3D" id="1.20.1250.20">
    <property type="entry name" value="MFS general substrate transporter like domains"/>
    <property type="match status" value="1"/>
</dbReference>
<reference evidence="9 10" key="1">
    <citation type="journal article" date="2015" name="Mol. Plant Microbe Interact.">
        <title>Genome, transcriptome, and functional analyses of Penicillium expansum provide new insights into secondary metabolism and pathogenicity.</title>
        <authorList>
            <person name="Ballester A.R."/>
            <person name="Marcet-Houben M."/>
            <person name="Levin E."/>
            <person name="Sela N."/>
            <person name="Selma-Lazaro C."/>
            <person name="Carmona L."/>
            <person name="Wisniewski M."/>
            <person name="Droby S."/>
            <person name="Gonzalez-Candelas L."/>
            <person name="Gabaldon T."/>
        </authorList>
    </citation>
    <scope>NUCLEOTIDE SEQUENCE [LARGE SCALE GENOMIC DNA]</scope>
    <source>
        <strain evidence="9 10">MD-8</strain>
    </source>
</reference>